<dbReference type="InterPro" id="IPR002048">
    <property type="entry name" value="EF_hand_dom"/>
</dbReference>
<dbReference type="PANTHER" id="PTHR46212:SF3">
    <property type="entry name" value="GH27120P"/>
    <property type="match status" value="1"/>
</dbReference>
<evidence type="ECO:0000313" key="9">
    <source>
        <dbReference type="Proteomes" id="UP001642502"/>
    </source>
</evidence>
<keyword evidence="4" id="KW-0677">Repeat</keyword>
<evidence type="ECO:0000256" key="1">
    <source>
        <dbReference type="ARBA" id="ARBA00004496"/>
    </source>
</evidence>
<comment type="caution">
    <text evidence="8">The sequence shown here is derived from an EMBL/GenBank/DDBJ whole genome shotgun (WGS) entry which is preliminary data.</text>
</comment>
<feature type="compositionally biased region" description="Low complexity" evidence="6">
    <location>
        <begin position="64"/>
        <end position="97"/>
    </location>
</feature>
<feature type="domain" description="EF-hand" evidence="7">
    <location>
        <begin position="247"/>
        <end position="282"/>
    </location>
</feature>
<feature type="compositionally biased region" description="Pro residues" evidence="6">
    <location>
        <begin position="152"/>
        <end position="165"/>
    </location>
</feature>
<evidence type="ECO:0000313" key="8">
    <source>
        <dbReference type="EMBL" id="CAK7270185.1"/>
    </source>
</evidence>
<gene>
    <name evidence="8" type="ORF">SEPCBS119000_003958</name>
</gene>
<dbReference type="CDD" id="cd16180">
    <property type="entry name" value="EFh_PEF_Group_I"/>
    <property type="match status" value="1"/>
</dbReference>
<evidence type="ECO:0000256" key="5">
    <source>
        <dbReference type="ARBA" id="ARBA00022837"/>
    </source>
</evidence>
<reference evidence="8 9" key="1">
    <citation type="submission" date="2024-01" db="EMBL/GenBank/DDBJ databases">
        <authorList>
            <person name="Allen C."/>
            <person name="Tagirdzhanova G."/>
        </authorList>
    </citation>
    <scope>NUCLEOTIDE SEQUENCE [LARGE SCALE GENOMIC DNA]</scope>
    <source>
        <strain evidence="8 9">CBS 119000</strain>
    </source>
</reference>
<keyword evidence="9" id="KW-1185">Reference proteome</keyword>
<keyword evidence="2" id="KW-0963">Cytoplasm</keyword>
<evidence type="ECO:0000256" key="3">
    <source>
        <dbReference type="ARBA" id="ARBA00022723"/>
    </source>
</evidence>
<dbReference type="InterPro" id="IPR018247">
    <property type="entry name" value="EF_Hand_1_Ca_BS"/>
</dbReference>
<dbReference type="Pfam" id="PF13499">
    <property type="entry name" value="EF-hand_7"/>
    <property type="match status" value="2"/>
</dbReference>
<feature type="compositionally biased region" description="Low complexity" evidence="6">
    <location>
        <begin position="26"/>
        <end position="37"/>
    </location>
</feature>
<sequence>MAYQNPSNPDALPWFAEPEKKGGDQGSSQSPPVQSGSYRSPPLQQQSFRPPPQQQQHQHHPHHQQQPQYHSQQQQQPQYHQHQPQYQQHHSQPPRQQSEPRYRQDGRPISPAPPPRDAYGRGGDGRGGDGAGGGRQASLTGAQRTGTGVQPPRSPLLSPPPPAPAPSSTSKVVFQSDDELTTDQLRVIFDGLDTRRVGYITEKQLAENLVNSDRTKFDTYTVNMMVRMFDSDRSGDLNFKEFVGLWQFLDRWRTIFNRFDADRSGNISMDEFKNTLVSFQYRLSDGFVEFLFKNYDRENRGVITFDLFMQSCITLKRMTDTFKKYDDDRDGYITINFEDFVSEFLRQIRRVMIVDDGRTQHPPGAY</sequence>
<dbReference type="InterPro" id="IPR011992">
    <property type="entry name" value="EF-hand-dom_pair"/>
</dbReference>
<keyword evidence="5" id="KW-0106">Calcium</keyword>
<feature type="compositionally biased region" description="Polar residues" evidence="6">
    <location>
        <begin position="137"/>
        <end position="148"/>
    </location>
</feature>
<evidence type="ECO:0000256" key="2">
    <source>
        <dbReference type="ARBA" id="ARBA00022490"/>
    </source>
</evidence>
<proteinExistence type="predicted"/>
<comment type="subcellular location">
    <subcellularLocation>
        <location evidence="1">Cytoplasm</location>
    </subcellularLocation>
</comment>
<name>A0ABP0DPL4_9PEZI</name>
<keyword evidence="3" id="KW-0479">Metal-binding</keyword>
<dbReference type="PROSITE" id="PS00018">
    <property type="entry name" value="EF_HAND_1"/>
    <property type="match status" value="1"/>
</dbReference>
<accession>A0ABP0DPL4</accession>
<evidence type="ECO:0000256" key="6">
    <source>
        <dbReference type="SAM" id="MobiDB-lite"/>
    </source>
</evidence>
<dbReference type="EMBL" id="CAWUON010000056">
    <property type="protein sequence ID" value="CAK7270185.1"/>
    <property type="molecule type" value="Genomic_DNA"/>
</dbReference>
<dbReference type="SMART" id="SM00054">
    <property type="entry name" value="EFh"/>
    <property type="match status" value="4"/>
</dbReference>
<dbReference type="InterPro" id="IPR051426">
    <property type="entry name" value="Peflin/Sorcin_CaBP"/>
</dbReference>
<feature type="region of interest" description="Disordered" evidence="6">
    <location>
        <begin position="1"/>
        <end position="176"/>
    </location>
</feature>
<organism evidence="8 9">
    <name type="scientific">Sporothrix epigloea</name>
    <dbReference type="NCBI Taxonomy" id="1892477"/>
    <lineage>
        <taxon>Eukaryota</taxon>
        <taxon>Fungi</taxon>
        <taxon>Dikarya</taxon>
        <taxon>Ascomycota</taxon>
        <taxon>Pezizomycotina</taxon>
        <taxon>Sordariomycetes</taxon>
        <taxon>Sordariomycetidae</taxon>
        <taxon>Ophiostomatales</taxon>
        <taxon>Ophiostomataceae</taxon>
        <taxon>Sporothrix</taxon>
    </lineage>
</organism>
<protein>
    <recommendedName>
        <fullName evidence="7">EF-hand domain-containing protein</fullName>
    </recommendedName>
</protein>
<dbReference type="PANTHER" id="PTHR46212">
    <property type="entry name" value="PEFLIN"/>
    <property type="match status" value="1"/>
</dbReference>
<evidence type="ECO:0000256" key="4">
    <source>
        <dbReference type="ARBA" id="ARBA00022737"/>
    </source>
</evidence>
<dbReference type="SUPFAM" id="SSF47473">
    <property type="entry name" value="EF-hand"/>
    <property type="match status" value="1"/>
</dbReference>
<dbReference type="PROSITE" id="PS50222">
    <property type="entry name" value="EF_HAND_2"/>
    <property type="match status" value="1"/>
</dbReference>
<dbReference type="Gene3D" id="1.10.238.10">
    <property type="entry name" value="EF-hand"/>
    <property type="match status" value="1"/>
</dbReference>
<evidence type="ECO:0000259" key="7">
    <source>
        <dbReference type="PROSITE" id="PS50222"/>
    </source>
</evidence>
<dbReference type="Pfam" id="PF13202">
    <property type="entry name" value="EF-hand_5"/>
    <property type="match status" value="1"/>
</dbReference>
<dbReference type="Proteomes" id="UP001642502">
    <property type="component" value="Unassembled WGS sequence"/>
</dbReference>